<evidence type="ECO:0000256" key="3">
    <source>
        <dbReference type="ARBA" id="ARBA00022691"/>
    </source>
</evidence>
<dbReference type="InterPro" id="IPR032432">
    <property type="entry name" value="Radical_SAM_C"/>
</dbReference>
<dbReference type="SFLD" id="SFLDG01082">
    <property type="entry name" value="B12-binding_domain_containing"/>
    <property type="match status" value="1"/>
</dbReference>
<feature type="domain" description="Radical SAM core" evidence="7">
    <location>
        <begin position="1"/>
        <end position="241"/>
    </location>
</feature>
<dbReference type="PANTHER" id="PTHR11135:SF0">
    <property type="entry name" value="ELONGATOR COMPLEX PROTEIN 3"/>
    <property type="match status" value="1"/>
</dbReference>
<dbReference type="Gene3D" id="3.80.30.20">
    <property type="entry name" value="tm_1862 like domain"/>
    <property type="match status" value="1"/>
</dbReference>
<organism evidence="8 9">
    <name type="scientific">Hornefia porci</name>
    <dbReference type="NCBI Taxonomy" id="2652292"/>
    <lineage>
        <taxon>Bacteria</taxon>
        <taxon>Bacillati</taxon>
        <taxon>Bacillota</taxon>
        <taxon>Clostridia</taxon>
        <taxon>Peptostreptococcales</taxon>
        <taxon>Anaerovoracaceae</taxon>
        <taxon>Hornefia</taxon>
    </lineage>
</organism>
<gene>
    <name evidence="8" type="ORF">BHK98_05025</name>
</gene>
<dbReference type="InterPro" id="IPR039661">
    <property type="entry name" value="ELP3"/>
</dbReference>
<dbReference type="RefSeq" id="WP_075712479.1">
    <property type="nucleotide sequence ID" value="NZ_MJIE01000001.1"/>
</dbReference>
<dbReference type="CDD" id="cd01335">
    <property type="entry name" value="Radical_SAM"/>
    <property type="match status" value="1"/>
</dbReference>
<dbReference type="AlphaFoldDB" id="A0A1Q9JH60"/>
<dbReference type="EMBL" id="MJIE01000001">
    <property type="protein sequence ID" value="OLR55484.1"/>
    <property type="molecule type" value="Genomic_DNA"/>
</dbReference>
<dbReference type="SMART" id="SM00729">
    <property type="entry name" value="Elp3"/>
    <property type="match status" value="1"/>
</dbReference>
<dbReference type="GO" id="GO:0002926">
    <property type="term" value="P:tRNA wobble base 5-methoxycarbonylmethyl-2-thiouridinylation"/>
    <property type="evidence" value="ECO:0007669"/>
    <property type="project" value="TreeGrafter"/>
</dbReference>
<evidence type="ECO:0000256" key="2">
    <source>
        <dbReference type="ARBA" id="ARBA00022485"/>
    </source>
</evidence>
<comment type="cofactor">
    <cofactor evidence="1">
        <name>[4Fe-4S] cluster</name>
        <dbReference type="ChEBI" id="CHEBI:49883"/>
    </cofactor>
</comment>
<evidence type="ECO:0000259" key="7">
    <source>
        <dbReference type="PROSITE" id="PS51918"/>
    </source>
</evidence>
<keyword evidence="4" id="KW-0479">Metal-binding</keyword>
<dbReference type="OrthoDB" id="9815044at2"/>
<sequence>MKKHAIIPIFIPHLGCPHSCIFCDQRTITAHTAPVSEDEVTETIETWLSTLEHVETREIAFYGGSFTAIPMELQNRYLRIAGRYKESGRIHKIHLSTRPDAIDPHILENLREHSVDTIELGVQSFDDRVLALSRRGHDSADVYRSARMIQEYGFELGIQLMIGLPGDSPEACIRSARETVLLRPQIARLYPVIVIENTGLYHLWQNGGYRPLTQQEAVMWTKEMYKILDAAGINIIRVGLKSSDLIRSGGSIAGTTFHPAFRQLVEGEIAKERIEEQLAALGFVPCSSRNPKREVLCMANARGLSNLVGNGGRNRQYFLDKYPGIVLSYRVCNELHDGEYIARIKGDKQ</sequence>
<keyword evidence="9" id="KW-1185">Reference proteome</keyword>
<dbReference type="GO" id="GO:0003824">
    <property type="term" value="F:catalytic activity"/>
    <property type="evidence" value="ECO:0007669"/>
    <property type="project" value="InterPro"/>
</dbReference>
<dbReference type="PROSITE" id="PS51918">
    <property type="entry name" value="RADICAL_SAM"/>
    <property type="match status" value="1"/>
</dbReference>
<name>A0A1Q9JH60_9FIRM</name>
<evidence type="ECO:0000256" key="5">
    <source>
        <dbReference type="ARBA" id="ARBA00023004"/>
    </source>
</evidence>
<dbReference type="InterPro" id="IPR023404">
    <property type="entry name" value="rSAM_horseshoe"/>
</dbReference>
<evidence type="ECO:0000256" key="6">
    <source>
        <dbReference type="ARBA" id="ARBA00023014"/>
    </source>
</evidence>
<dbReference type="Pfam" id="PF04055">
    <property type="entry name" value="Radical_SAM"/>
    <property type="match status" value="1"/>
</dbReference>
<dbReference type="GO" id="GO:0046872">
    <property type="term" value="F:metal ion binding"/>
    <property type="evidence" value="ECO:0007669"/>
    <property type="project" value="UniProtKB-KW"/>
</dbReference>
<dbReference type="PANTHER" id="PTHR11135">
    <property type="entry name" value="HISTONE ACETYLTRANSFERASE-RELATED"/>
    <property type="match status" value="1"/>
</dbReference>
<proteinExistence type="predicted"/>
<keyword evidence="2" id="KW-0004">4Fe-4S</keyword>
<dbReference type="InterPro" id="IPR006638">
    <property type="entry name" value="Elp3/MiaA/NifB-like_rSAM"/>
</dbReference>
<dbReference type="GO" id="GO:0051539">
    <property type="term" value="F:4 iron, 4 sulfur cluster binding"/>
    <property type="evidence" value="ECO:0007669"/>
    <property type="project" value="UniProtKB-KW"/>
</dbReference>
<protein>
    <submittedName>
        <fullName evidence="8">Radical SAM protein</fullName>
    </submittedName>
</protein>
<evidence type="ECO:0000313" key="8">
    <source>
        <dbReference type="EMBL" id="OLR55484.1"/>
    </source>
</evidence>
<keyword evidence="5" id="KW-0408">Iron</keyword>
<dbReference type="InterPro" id="IPR007197">
    <property type="entry name" value="rSAM"/>
</dbReference>
<dbReference type="Pfam" id="PF16199">
    <property type="entry name" value="Radical_SAM_C"/>
    <property type="match status" value="1"/>
</dbReference>
<dbReference type="InterPro" id="IPR058240">
    <property type="entry name" value="rSAM_sf"/>
</dbReference>
<dbReference type="STRING" id="1261640.BHK98_05025"/>
<keyword evidence="3" id="KW-0949">S-adenosyl-L-methionine</keyword>
<dbReference type="Proteomes" id="UP000187404">
    <property type="component" value="Unassembled WGS sequence"/>
</dbReference>
<dbReference type="SUPFAM" id="SSF102114">
    <property type="entry name" value="Radical SAM enzymes"/>
    <property type="match status" value="1"/>
</dbReference>
<dbReference type="GO" id="GO:0005737">
    <property type="term" value="C:cytoplasm"/>
    <property type="evidence" value="ECO:0007669"/>
    <property type="project" value="TreeGrafter"/>
</dbReference>
<comment type="caution">
    <text evidence="8">The sequence shown here is derived from an EMBL/GenBank/DDBJ whole genome shotgun (WGS) entry which is preliminary data.</text>
</comment>
<evidence type="ECO:0000313" key="9">
    <source>
        <dbReference type="Proteomes" id="UP000187404"/>
    </source>
</evidence>
<dbReference type="SFLD" id="SFLDS00029">
    <property type="entry name" value="Radical_SAM"/>
    <property type="match status" value="1"/>
</dbReference>
<dbReference type="SFLD" id="SFLDG01086">
    <property type="entry name" value="elongater_protein-like"/>
    <property type="match status" value="1"/>
</dbReference>
<accession>A0A1Q9JH60</accession>
<keyword evidence="6" id="KW-0411">Iron-sulfur</keyword>
<evidence type="ECO:0000256" key="1">
    <source>
        <dbReference type="ARBA" id="ARBA00001966"/>
    </source>
</evidence>
<reference evidence="8 9" key="1">
    <citation type="journal article" date="2016" name="Appl. Environ. Microbiol.">
        <title>Function and Phylogeny of Bacterial Butyryl Coenzyme A:Acetate Transferases and Their Diversity in the Proximal Colon of Swine.</title>
        <authorList>
            <person name="Trachsel J."/>
            <person name="Bayles D.O."/>
            <person name="Looft T."/>
            <person name="Levine U.Y."/>
            <person name="Allen H.K."/>
        </authorList>
    </citation>
    <scope>NUCLEOTIDE SEQUENCE [LARGE SCALE GENOMIC DNA]</scope>
    <source>
        <strain evidence="8 9">68-3-10</strain>
    </source>
</reference>
<evidence type="ECO:0000256" key="4">
    <source>
        <dbReference type="ARBA" id="ARBA00022723"/>
    </source>
</evidence>